<evidence type="ECO:0000313" key="2">
    <source>
        <dbReference type="Proteomes" id="UP000596742"/>
    </source>
</evidence>
<feature type="non-terminal residue" evidence="1">
    <location>
        <position position="618"/>
    </location>
</feature>
<name>A0A8B6BVB6_MYTGA</name>
<comment type="caution">
    <text evidence="1">The sequence shown here is derived from an EMBL/GenBank/DDBJ whole genome shotgun (WGS) entry which is preliminary data.</text>
</comment>
<keyword evidence="2" id="KW-1185">Reference proteome</keyword>
<dbReference type="AlphaFoldDB" id="A0A8B6BVB6"/>
<gene>
    <name evidence="1" type="ORF">MGAL_10B061012</name>
</gene>
<evidence type="ECO:0000313" key="1">
    <source>
        <dbReference type="EMBL" id="VDH96481.1"/>
    </source>
</evidence>
<reference evidence="1" key="1">
    <citation type="submission" date="2018-11" db="EMBL/GenBank/DDBJ databases">
        <authorList>
            <person name="Alioto T."/>
            <person name="Alioto T."/>
        </authorList>
    </citation>
    <scope>NUCLEOTIDE SEQUENCE</scope>
</reference>
<dbReference type="OrthoDB" id="10449411at2759"/>
<sequence length="618" mass="70239">FSLLDWKEENDISGELLSENEASNLLSDIGLSYYMKTKSCNSSNYPYMPSNSGWNNMCDRIKSLPTLPSAVHCSMDTICSNISCCTDIPGVGRSLSITLSVDSCHYTLSLQMERLQRNVSLMKYEWDFSLVSWFSSHRLPIVTAKEIPPTWAISKLQEDMGMEQYLIGKVCNMDLIPQPLIKECSNQFQGNPLDEDDVNCVMPSCYGFVCCVDTPILNTSVQITWEFLECRNTFHLQIEKLHKKLKIRSSDFGAGHTFSLLGIFKIWYQIDSVEINNTYVINANISVCYETDRCELNLRILTDHVVDRKKCDHRSGFLDKSFKLDQWIDNRLIESKGTNDDVLANELMVYLGIDDFIESSSQCDISLSPYSEAVNGWNNDKYEEVQLHGVFRLIFRVRSIPSDSKFSVDVDIKVCFDATSTECETDVYVMKASDLLYTVCSSDDESVPFKACSVILPNAQNVVCQMTKNCQGLQCCVDAEFVIGKGKVCTSFEINACDELDYSIERKKFQRNILTDDVISETIGDVFQLNVSVNKHPTKYILTASLQVYYLSSDTQTFELFKGIDIRNTACHGRKKRRKRSTNILDPNKMMQGLRMLAGQQAPEGAYLDFFRAVKETE</sequence>
<proteinExistence type="predicted"/>
<accession>A0A8B6BVB6</accession>
<organism evidence="1 2">
    <name type="scientific">Mytilus galloprovincialis</name>
    <name type="common">Mediterranean mussel</name>
    <dbReference type="NCBI Taxonomy" id="29158"/>
    <lineage>
        <taxon>Eukaryota</taxon>
        <taxon>Metazoa</taxon>
        <taxon>Spiralia</taxon>
        <taxon>Lophotrochozoa</taxon>
        <taxon>Mollusca</taxon>
        <taxon>Bivalvia</taxon>
        <taxon>Autobranchia</taxon>
        <taxon>Pteriomorphia</taxon>
        <taxon>Mytilida</taxon>
        <taxon>Mytiloidea</taxon>
        <taxon>Mytilidae</taxon>
        <taxon>Mytilinae</taxon>
        <taxon>Mytilus</taxon>
    </lineage>
</organism>
<feature type="non-terminal residue" evidence="1">
    <location>
        <position position="1"/>
    </location>
</feature>
<dbReference type="EMBL" id="UYJE01000792">
    <property type="protein sequence ID" value="VDH96481.1"/>
    <property type="molecule type" value="Genomic_DNA"/>
</dbReference>
<protein>
    <submittedName>
        <fullName evidence="1">Uncharacterized protein</fullName>
    </submittedName>
</protein>
<dbReference type="Proteomes" id="UP000596742">
    <property type="component" value="Unassembled WGS sequence"/>
</dbReference>